<dbReference type="CDD" id="cd00198">
    <property type="entry name" value="vWFA"/>
    <property type="match status" value="1"/>
</dbReference>
<dbReference type="EMBL" id="LSMT01000885">
    <property type="protein sequence ID" value="PFX13836.1"/>
    <property type="molecule type" value="Genomic_DNA"/>
</dbReference>
<dbReference type="AlphaFoldDB" id="A0A2B4R9K5"/>
<reference evidence="3" key="1">
    <citation type="journal article" date="2017" name="J. ISSAAS">
        <title>Comparative analysis of the genomes of Stylophora pistillata and Acropora digitifera provides evidence for extensive differences between species of corals.</title>
        <authorList>
            <person name="Voolstra C.R."/>
            <person name="Li Y."/>
            <person name="Liew Y.J."/>
            <person name="Baumgarten S."/>
            <person name="Zoccola D."/>
            <person name="Flot J.-F."/>
            <person name="Tambutte S."/>
            <person name="Allemand D."/>
            <person name="Aranda M."/>
        </authorList>
    </citation>
    <scope>NUCLEOTIDE SEQUENCE</scope>
    <source>
        <strain evidence="3">CSM Monaco</strain>
        <tissue evidence="3">Whole animal</tissue>
    </source>
</reference>
<feature type="domain" description="VWFA" evidence="2">
    <location>
        <begin position="395"/>
        <end position="553"/>
    </location>
</feature>
<feature type="coiled-coil region" evidence="1">
    <location>
        <begin position="88"/>
        <end position="293"/>
    </location>
</feature>
<evidence type="ECO:0000313" key="3">
    <source>
        <dbReference type="EMBL" id="PFX13836.1"/>
    </source>
</evidence>
<dbReference type="PANTHER" id="PTHR47824:SF3">
    <property type="entry name" value="UBIQUITIN-LIKE DOMAIN-CONTAINING PROTEIN"/>
    <property type="match status" value="1"/>
</dbReference>
<dbReference type="Pfam" id="PF08340">
    <property type="entry name" value="YicC-like_C"/>
    <property type="match status" value="1"/>
</dbReference>
<dbReference type="SUPFAM" id="SSF53300">
    <property type="entry name" value="vWA-like"/>
    <property type="match status" value="1"/>
</dbReference>
<organism evidence="3">
    <name type="scientific">Stylophora pistillata</name>
    <name type="common">Smooth cauliflower coral</name>
    <dbReference type="NCBI Taxonomy" id="50429"/>
    <lineage>
        <taxon>Eukaryota</taxon>
        <taxon>Metazoa</taxon>
        <taxon>Cnidaria</taxon>
        <taxon>Anthozoa</taxon>
        <taxon>Hexacorallia</taxon>
        <taxon>Scleractinia</taxon>
        <taxon>Astrocoeniina</taxon>
        <taxon>Pocilloporidae</taxon>
        <taxon>Stylophora</taxon>
    </lineage>
</organism>
<dbReference type="PROSITE" id="PS50234">
    <property type="entry name" value="VWFA"/>
    <property type="match status" value="1"/>
</dbReference>
<gene>
    <name evidence="3" type="primary">MAP1A</name>
    <name evidence="3" type="ORF">AWC38_SpisGene22047</name>
</gene>
<dbReference type="PANTHER" id="PTHR47824">
    <property type="entry name" value="UBIQUITIN-LIKE DOMAIN-CONTAINING PROTEIN"/>
    <property type="match status" value="1"/>
</dbReference>
<sequence>MKGAFEELKVEADENRFEQELIFYMEKLDISEEICRLKNHLQYFKETLTTERQAAKESDLKEKENSLGERTKEIGKQEINIEARKSAVRTEESRIRQKDKDLNREREDIKRREKIAKKDVNEAERVKEKFEKKNSEIQSKEKELKDLEADLKERKRIINQKERKSKKTFERAEKIDEEIKEKEKKFEEERAEIEQKLKEKIEEYDRKLADIEEIKNTADAVKFDKSEEGKDAKIVVQEAIRQAKKLSEDKAKEFDELQEKYCKGTFAGFATPLIEIDTSFEELKEQMEQIKEHAEGSGYLEILQSFLDKIEDYFLEAEKSKKVLGFSSTYRNIIFGLATCKNYELLLEILNNWGGEQEEDNEESEEDYEKTAVAKAMKTSKSIQQEIYEKNQGLDLVLVGDLTGSMASYHQLLKDKFKDLCKELFPMIKNLKIGIVFYLDHDSHLPYVTKVCKLTKDVEALQYFIESVPVATVGNSTFDEAVEDAFNDVVNMNWREIGNRSVVLFGDAKPHEPENCPNRYDYFHLTKRMFNDKIVVNSVFCGGRYGDEQLQKLEDVDVADFSESVSRLGHPNFFSWVANVTGGMIIGVEQIDDLIDIIMAAAAKDAGNLEEFEKKLKLKAPSKLKLIDIAKKSQRRIAHQKRKLLK</sequence>
<dbReference type="InterPro" id="IPR013551">
    <property type="entry name" value="YicC-like_C"/>
</dbReference>
<keyword evidence="1" id="KW-0175">Coiled coil</keyword>
<accession>A0A2B4R9K5</accession>
<protein>
    <submittedName>
        <fullName evidence="3">Microtubule-associated protein 1A</fullName>
    </submittedName>
</protein>
<evidence type="ECO:0000259" key="2">
    <source>
        <dbReference type="PROSITE" id="PS50234"/>
    </source>
</evidence>
<comment type="caution">
    <text evidence="3">The sequence shown here is derived from an EMBL/GenBank/DDBJ whole genome shotgun (WGS) entry which is preliminary data.</text>
</comment>
<evidence type="ECO:0000256" key="1">
    <source>
        <dbReference type="SAM" id="Coils"/>
    </source>
</evidence>
<name>A0A2B4R9K5_STYPI</name>
<dbReference type="InterPro" id="IPR036465">
    <property type="entry name" value="vWFA_dom_sf"/>
</dbReference>
<dbReference type="Gene3D" id="3.40.50.410">
    <property type="entry name" value="von Willebrand factor, type A domain"/>
    <property type="match status" value="1"/>
</dbReference>
<dbReference type="InterPro" id="IPR002035">
    <property type="entry name" value="VWF_A"/>
</dbReference>
<proteinExistence type="predicted"/>